<dbReference type="PANTHER" id="PTHR42756">
    <property type="entry name" value="TRANSCRIPTIONAL REGULATOR, MARR"/>
    <property type="match status" value="1"/>
</dbReference>
<evidence type="ECO:0000259" key="4">
    <source>
        <dbReference type="PROSITE" id="PS50995"/>
    </source>
</evidence>
<evidence type="ECO:0000313" key="5">
    <source>
        <dbReference type="EMBL" id="THV25831.1"/>
    </source>
</evidence>
<dbReference type="PANTHER" id="PTHR42756:SF1">
    <property type="entry name" value="TRANSCRIPTIONAL REPRESSOR OF EMRAB OPERON"/>
    <property type="match status" value="1"/>
</dbReference>
<dbReference type="OrthoDB" id="8906692at2"/>
<dbReference type="SUPFAM" id="SSF46785">
    <property type="entry name" value="Winged helix' DNA-binding domain"/>
    <property type="match status" value="1"/>
</dbReference>
<keyword evidence="6" id="KW-1185">Reference proteome</keyword>
<dbReference type="AlphaFoldDB" id="A0A4S8P844"/>
<dbReference type="InterPro" id="IPR000835">
    <property type="entry name" value="HTH_MarR-typ"/>
</dbReference>
<dbReference type="Proteomes" id="UP000308828">
    <property type="component" value="Unassembled WGS sequence"/>
</dbReference>
<name>A0A4S8P844_9HYPH</name>
<feature type="domain" description="HTH marR-type" evidence="4">
    <location>
        <begin position="2"/>
        <end position="135"/>
    </location>
</feature>
<accession>A0A4S8P844</accession>
<dbReference type="EMBL" id="STGV01000001">
    <property type="protein sequence ID" value="THV25831.1"/>
    <property type="molecule type" value="Genomic_DNA"/>
</dbReference>
<dbReference type="InterPro" id="IPR036388">
    <property type="entry name" value="WH-like_DNA-bd_sf"/>
</dbReference>
<comment type="caution">
    <text evidence="5">The sequence shown here is derived from an EMBL/GenBank/DDBJ whole genome shotgun (WGS) entry which is preliminary data.</text>
</comment>
<sequence>MEAFWPYRLMRMAEVLDRAFGAVCGPDDELSFSEWQVLWCLAETSPGTAKAIALRCGMSKTKISRAVKVLEDRAYITRRRDRSDRRFELLALTPEGFSRFGRLEERARYFQTVIEANVAHADLASLNDGLQGVEEMLASGPFDQVVDRVGGLHNDHHTGS</sequence>
<organism evidence="5 6">
    <name type="scientific">Peteryoungia ipomoeae</name>
    <dbReference type="NCBI Taxonomy" id="1210932"/>
    <lineage>
        <taxon>Bacteria</taxon>
        <taxon>Pseudomonadati</taxon>
        <taxon>Pseudomonadota</taxon>
        <taxon>Alphaproteobacteria</taxon>
        <taxon>Hyphomicrobiales</taxon>
        <taxon>Rhizobiaceae</taxon>
        <taxon>Peteryoungia</taxon>
    </lineage>
</organism>
<dbReference type="Pfam" id="PF12802">
    <property type="entry name" value="MarR_2"/>
    <property type="match status" value="1"/>
</dbReference>
<gene>
    <name evidence="5" type="ORF">FAA97_00915</name>
</gene>
<dbReference type="InterPro" id="IPR036390">
    <property type="entry name" value="WH_DNA-bd_sf"/>
</dbReference>
<evidence type="ECO:0000256" key="2">
    <source>
        <dbReference type="ARBA" id="ARBA00023125"/>
    </source>
</evidence>
<proteinExistence type="predicted"/>
<dbReference type="Gene3D" id="1.10.10.10">
    <property type="entry name" value="Winged helix-like DNA-binding domain superfamily/Winged helix DNA-binding domain"/>
    <property type="match status" value="1"/>
</dbReference>
<evidence type="ECO:0000313" key="6">
    <source>
        <dbReference type="Proteomes" id="UP000308828"/>
    </source>
</evidence>
<dbReference type="GO" id="GO:0003677">
    <property type="term" value="F:DNA binding"/>
    <property type="evidence" value="ECO:0007669"/>
    <property type="project" value="UniProtKB-KW"/>
</dbReference>
<evidence type="ECO:0000256" key="1">
    <source>
        <dbReference type="ARBA" id="ARBA00023015"/>
    </source>
</evidence>
<reference evidence="5 6" key="1">
    <citation type="submission" date="2019-04" db="EMBL/GenBank/DDBJ databases">
        <title>Genome sequence of strain shin9-1.</title>
        <authorList>
            <person name="Gao J."/>
            <person name="Sun J."/>
        </authorList>
    </citation>
    <scope>NUCLEOTIDE SEQUENCE [LARGE SCALE GENOMIC DNA]</scope>
    <source>
        <strain evidence="6">shin9-1</strain>
    </source>
</reference>
<dbReference type="GO" id="GO:0003700">
    <property type="term" value="F:DNA-binding transcription factor activity"/>
    <property type="evidence" value="ECO:0007669"/>
    <property type="project" value="InterPro"/>
</dbReference>
<evidence type="ECO:0000256" key="3">
    <source>
        <dbReference type="ARBA" id="ARBA00023163"/>
    </source>
</evidence>
<protein>
    <submittedName>
        <fullName evidence="5">Winged helix-turn-helix transcriptional regulator</fullName>
    </submittedName>
</protein>
<dbReference type="SMART" id="SM00347">
    <property type="entry name" value="HTH_MARR"/>
    <property type="match status" value="1"/>
</dbReference>
<dbReference type="PROSITE" id="PS50995">
    <property type="entry name" value="HTH_MARR_2"/>
    <property type="match status" value="1"/>
</dbReference>
<keyword evidence="3" id="KW-0804">Transcription</keyword>
<keyword evidence="1" id="KW-0805">Transcription regulation</keyword>
<keyword evidence="2" id="KW-0238">DNA-binding</keyword>